<sequence>MKVRHNILRYVSLLLVGCMLVGYAISLSLRTAGIEAVHTSDNFSDVLVTNFPLTDKGKINWWLANKDKLMGEYGIPDPSPDFGGFSITFWDFSDGYKKKEKYDRLCFPEMKTDVNCIEKDAVFIVSNNRAGSVFFTVDNGRYMIKDNGDIVKMKGW</sequence>
<dbReference type="InterPro" id="IPR010351">
    <property type="entry name" value="DUF943"/>
</dbReference>
<keyword evidence="1" id="KW-0812">Transmembrane</keyword>
<keyword evidence="1" id="KW-0472">Membrane</keyword>
<protein>
    <submittedName>
        <fullName evidence="2">DUF943 family protein</fullName>
    </submittedName>
    <submittedName>
        <fullName evidence="3">Enterobacterial putative membrane protein (DUF943)</fullName>
    </submittedName>
</protein>
<dbReference type="Proteomes" id="UP000624159">
    <property type="component" value="Unassembled WGS sequence"/>
</dbReference>
<dbReference type="Proteomes" id="UP000281904">
    <property type="component" value="Chromosome"/>
</dbReference>
<gene>
    <name evidence="2" type="ORF">I5U13_15580</name>
    <name evidence="3" type="ORF">NCTC10036_00534</name>
</gene>
<reference evidence="2 5" key="2">
    <citation type="submission" date="2020-11" db="EMBL/GenBank/DDBJ databases">
        <title>Enhanced detection system for hospital associated transmission using whole genome sequencing surveillance.</title>
        <authorList>
            <person name="Harrison L.H."/>
            <person name="Van Tyne D."/>
            <person name="Marsh J.W."/>
            <person name="Griffith M.P."/>
            <person name="Snyder D.J."/>
            <person name="Cooper V.S."/>
            <person name="Mustapha M."/>
        </authorList>
    </citation>
    <scope>NUCLEOTIDE SEQUENCE [LARGE SCALE GENOMIC DNA]</scope>
    <source>
        <strain evidence="2 5">SER00230</strain>
    </source>
</reference>
<keyword evidence="5" id="KW-1185">Reference proteome</keyword>
<name>A0A3S4X9C9_SERRU</name>
<keyword evidence="1" id="KW-1133">Transmembrane helix</keyword>
<evidence type="ECO:0000313" key="4">
    <source>
        <dbReference type="Proteomes" id="UP000281904"/>
    </source>
</evidence>
<reference evidence="3 4" key="1">
    <citation type="submission" date="2018-12" db="EMBL/GenBank/DDBJ databases">
        <authorList>
            <consortium name="Pathogen Informatics"/>
        </authorList>
    </citation>
    <scope>NUCLEOTIDE SEQUENCE [LARGE SCALE GENOMIC DNA]</scope>
    <source>
        <strain evidence="3 4">NCTC10036</strain>
    </source>
</reference>
<accession>A0A3S4X9C9</accession>
<dbReference type="EMBL" id="JADULK010000007">
    <property type="protein sequence ID" value="MBH1931075.1"/>
    <property type="molecule type" value="Genomic_DNA"/>
</dbReference>
<proteinExistence type="predicted"/>
<evidence type="ECO:0000313" key="5">
    <source>
        <dbReference type="Proteomes" id="UP000624159"/>
    </source>
</evidence>
<evidence type="ECO:0000313" key="2">
    <source>
        <dbReference type="EMBL" id="MBH1931075.1"/>
    </source>
</evidence>
<evidence type="ECO:0000256" key="1">
    <source>
        <dbReference type="SAM" id="Phobius"/>
    </source>
</evidence>
<dbReference type="RefSeq" id="WP_126530427.1">
    <property type="nucleotide sequence ID" value="NZ_JADULK010000007.1"/>
</dbReference>
<feature type="transmembrane region" description="Helical" evidence="1">
    <location>
        <begin position="7"/>
        <end position="25"/>
    </location>
</feature>
<dbReference type="Pfam" id="PF06092">
    <property type="entry name" value="DUF943"/>
    <property type="match status" value="1"/>
</dbReference>
<organism evidence="3 4">
    <name type="scientific">Serratia rubidaea</name>
    <name type="common">Serratia marinorubra</name>
    <dbReference type="NCBI Taxonomy" id="61652"/>
    <lineage>
        <taxon>Bacteria</taxon>
        <taxon>Pseudomonadati</taxon>
        <taxon>Pseudomonadota</taxon>
        <taxon>Gammaproteobacteria</taxon>
        <taxon>Enterobacterales</taxon>
        <taxon>Yersiniaceae</taxon>
        <taxon>Serratia</taxon>
    </lineage>
</organism>
<dbReference type="AlphaFoldDB" id="A0A3S4X9C9"/>
<evidence type="ECO:0000313" key="3">
    <source>
        <dbReference type="EMBL" id="VEI61549.1"/>
    </source>
</evidence>
<dbReference type="EMBL" id="LR134493">
    <property type="protein sequence ID" value="VEI61549.1"/>
    <property type="molecule type" value="Genomic_DNA"/>
</dbReference>